<keyword evidence="10" id="KW-1185">Reference proteome</keyword>
<dbReference type="RefSeq" id="XP_003061847.1">
    <property type="nucleotide sequence ID" value="XM_003061801.1"/>
</dbReference>
<dbReference type="STRING" id="564608.C1N1M4"/>
<organism evidence="10">
    <name type="scientific">Micromonas pusilla (strain CCMP1545)</name>
    <name type="common">Picoplanktonic green alga</name>
    <dbReference type="NCBI Taxonomy" id="564608"/>
    <lineage>
        <taxon>Eukaryota</taxon>
        <taxon>Viridiplantae</taxon>
        <taxon>Chlorophyta</taxon>
        <taxon>Mamiellophyceae</taxon>
        <taxon>Mamiellales</taxon>
        <taxon>Mamiellaceae</taxon>
        <taxon>Micromonas</taxon>
    </lineage>
</organism>
<keyword evidence="6 7" id="KW-0694">RNA-binding</keyword>
<dbReference type="OrthoDB" id="6349953at2759"/>
<dbReference type="Gene3D" id="3.30.56.70">
    <property type="entry name" value="N2,N2-dimethylguanosine tRNA methyltransferase, C-terminal domain"/>
    <property type="match status" value="1"/>
</dbReference>
<evidence type="ECO:0000256" key="7">
    <source>
        <dbReference type="PROSITE-ProRule" id="PRU00958"/>
    </source>
</evidence>
<dbReference type="OMA" id="FIRPMPY"/>
<proteinExistence type="inferred from homology"/>
<comment type="similarity">
    <text evidence="7">Belongs to the class I-like SAM-binding methyltransferase superfamily. Trm1 family.</text>
</comment>
<evidence type="ECO:0000313" key="10">
    <source>
        <dbReference type="Proteomes" id="UP000001876"/>
    </source>
</evidence>
<evidence type="ECO:0000256" key="8">
    <source>
        <dbReference type="SAM" id="MobiDB-lite"/>
    </source>
</evidence>
<dbReference type="InterPro" id="IPR042296">
    <property type="entry name" value="tRNA_met_Trm1_C"/>
</dbReference>
<feature type="compositionally biased region" description="Low complexity" evidence="8">
    <location>
        <begin position="60"/>
        <end position="83"/>
    </location>
</feature>
<evidence type="ECO:0000256" key="1">
    <source>
        <dbReference type="ARBA" id="ARBA00022555"/>
    </source>
</evidence>
<dbReference type="PANTHER" id="PTHR10631">
    <property type="entry name" value="N 2 ,N 2 -DIMETHYLGUANOSINE TRNA METHYLTRANSFERASE"/>
    <property type="match status" value="1"/>
</dbReference>
<sequence length="517" mass="54874">MATATATRPAAVASASLACRRRRGAREDARRRRCRRSASRDLLFGKASRDDDDASDDADAASNAVATTTPSDASPSPSSLESSFPHDERGVRFAIGDAFYRRESAQARDLAVLLSRTLASPPRVLDAMSGCGVRAARYLTQGNVAFVHANDANPAVTRTIRANIESAVRAADADADDDARAAATATRRQHAVTCEDARDVFAASASKSAFDVVDVDSFGSADFVDAALRCVRAPGHLYLTSSDGLALSGKNPARCAAAYGGAAIAPNVPGVNEHGLRVLIGHAVRVARDRGLRATPAFSLFHPHGPLFRVMLRIEREVEGTGDEDEENGGGADCARCGDARVVRADERLGADSAPCRRCAAAGAGAEAPPLAISGPMWLGPLHDRATVDAMRREAEILSWATTGDADEDKAARGKTKRQLSLSRLLDAFALESDARLPPFHHRTDELTRRGRGRGAPPIDRWVEALRDLGRVACRTHVDPRGLATDAGLDDIAVAAARAWEGRGGRGGQKKTRRVSR</sequence>
<feature type="compositionally biased region" description="Acidic residues" evidence="8">
    <location>
        <begin position="50"/>
        <end position="59"/>
    </location>
</feature>
<gene>
    <name evidence="9" type="ORF">MICPUCDRAFT_35450</name>
</gene>
<keyword evidence="3 7" id="KW-0808">Transferase</keyword>
<dbReference type="GO" id="GO:0002940">
    <property type="term" value="P:tRNA N2-guanine methylation"/>
    <property type="evidence" value="ECO:0007669"/>
    <property type="project" value="TreeGrafter"/>
</dbReference>
<dbReference type="EC" id="2.1.1.216" evidence="7"/>
<evidence type="ECO:0000256" key="3">
    <source>
        <dbReference type="ARBA" id="ARBA00022679"/>
    </source>
</evidence>
<dbReference type="Proteomes" id="UP000001876">
    <property type="component" value="Unassembled WGS sequence"/>
</dbReference>
<feature type="region of interest" description="Disordered" evidence="8">
    <location>
        <begin position="1"/>
        <end position="85"/>
    </location>
</feature>
<dbReference type="Pfam" id="PF02005">
    <property type="entry name" value="TRM"/>
    <property type="match status" value="1"/>
</dbReference>
<comment type="catalytic activity">
    <reaction evidence="7">
        <text>guanosine(26) in tRNA + 2 S-adenosyl-L-methionine = N(2)-dimethylguanosine(26) in tRNA + 2 S-adenosyl-L-homocysteine + 2 H(+)</text>
        <dbReference type="Rhea" id="RHEA:43140"/>
        <dbReference type="Rhea" id="RHEA-COMP:10359"/>
        <dbReference type="Rhea" id="RHEA-COMP:10360"/>
        <dbReference type="ChEBI" id="CHEBI:15378"/>
        <dbReference type="ChEBI" id="CHEBI:57856"/>
        <dbReference type="ChEBI" id="CHEBI:59789"/>
        <dbReference type="ChEBI" id="CHEBI:74269"/>
        <dbReference type="ChEBI" id="CHEBI:74513"/>
        <dbReference type="EC" id="2.1.1.216"/>
    </reaction>
</comment>
<dbReference type="InterPro" id="IPR029063">
    <property type="entry name" value="SAM-dependent_MTases_sf"/>
</dbReference>
<dbReference type="EMBL" id="GG663744">
    <property type="protein sequence ID" value="EEH54477.1"/>
    <property type="molecule type" value="Genomic_DNA"/>
</dbReference>
<evidence type="ECO:0000313" key="9">
    <source>
        <dbReference type="EMBL" id="EEH54477.1"/>
    </source>
</evidence>
<name>C1N1M4_MICPC</name>
<evidence type="ECO:0000256" key="6">
    <source>
        <dbReference type="ARBA" id="ARBA00022884"/>
    </source>
</evidence>
<keyword evidence="5 7" id="KW-0819">tRNA processing</keyword>
<dbReference type="GO" id="GO:0160104">
    <property type="term" value="F:tRNA (guanine(26)-N2)-dimethyltransferase activity"/>
    <property type="evidence" value="ECO:0007669"/>
    <property type="project" value="UniProtKB-UniRule"/>
</dbReference>
<dbReference type="PANTHER" id="PTHR10631:SF9">
    <property type="entry name" value="TRNA (GUANINE(26)-N(2))-DIMETHYLTRANSFERASE"/>
    <property type="match status" value="1"/>
</dbReference>
<evidence type="ECO:0000256" key="2">
    <source>
        <dbReference type="ARBA" id="ARBA00022603"/>
    </source>
</evidence>
<dbReference type="AlphaFoldDB" id="C1N1M4"/>
<dbReference type="GO" id="GO:0005634">
    <property type="term" value="C:nucleus"/>
    <property type="evidence" value="ECO:0007669"/>
    <property type="project" value="TreeGrafter"/>
</dbReference>
<reference evidence="9 10" key="1">
    <citation type="journal article" date="2009" name="Science">
        <title>Green evolution and dynamic adaptations revealed by genomes of the marine picoeukaryotes Micromonas.</title>
        <authorList>
            <person name="Worden A.Z."/>
            <person name="Lee J.H."/>
            <person name="Mock T."/>
            <person name="Rouze P."/>
            <person name="Simmons M.P."/>
            <person name="Aerts A.L."/>
            <person name="Allen A.E."/>
            <person name="Cuvelier M.L."/>
            <person name="Derelle E."/>
            <person name="Everett M.V."/>
            <person name="Foulon E."/>
            <person name="Grimwood J."/>
            <person name="Gundlach H."/>
            <person name="Henrissat B."/>
            <person name="Napoli C."/>
            <person name="McDonald S.M."/>
            <person name="Parker M.S."/>
            <person name="Rombauts S."/>
            <person name="Salamov A."/>
            <person name="Von Dassow P."/>
            <person name="Badger J.H."/>
            <person name="Coutinho P.M."/>
            <person name="Demir E."/>
            <person name="Dubchak I."/>
            <person name="Gentemann C."/>
            <person name="Eikrem W."/>
            <person name="Gready J.E."/>
            <person name="John U."/>
            <person name="Lanier W."/>
            <person name="Lindquist E.A."/>
            <person name="Lucas S."/>
            <person name="Mayer K.F."/>
            <person name="Moreau H."/>
            <person name="Not F."/>
            <person name="Otillar R."/>
            <person name="Panaud O."/>
            <person name="Pangilinan J."/>
            <person name="Paulsen I."/>
            <person name="Piegu B."/>
            <person name="Poliakov A."/>
            <person name="Robbens S."/>
            <person name="Schmutz J."/>
            <person name="Toulza E."/>
            <person name="Wyss T."/>
            <person name="Zelensky A."/>
            <person name="Zhou K."/>
            <person name="Armbrust E.V."/>
            <person name="Bhattacharya D."/>
            <person name="Goodenough U.W."/>
            <person name="Van de Peer Y."/>
            <person name="Grigoriev I.V."/>
        </authorList>
    </citation>
    <scope>NUCLEOTIDE SEQUENCE [LARGE SCALE GENOMIC DNA]</scope>
    <source>
        <strain evidence="9 10">CCMP1545</strain>
    </source>
</reference>
<evidence type="ECO:0000256" key="4">
    <source>
        <dbReference type="ARBA" id="ARBA00022691"/>
    </source>
</evidence>
<dbReference type="KEGG" id="mpp:MICPUCDRAFT_35450"/>
<keyword evidence="2 7" id="KW-0489">Methyltransferase</keyword>
<dbReference type="InterPro" id="IPR002905">
    <property type="entry name" value="Trm1"/>
</dbReference>
<protein>
    <recommendedName>
        <fullName evidence="7">tRNA (guanine(26)-N(2))-dimethyltransferase</fullName>
        <ecNumber evidence="7">2.1.1.216</ecNumber>
    </recommendedName>
</protein>
<dbReference type="PROSITE" id="PS51626">
    <property type="entry name" value="SAM_MT_TRM1"/>
    <property type="match status" value="1"/>
</dbReference>
<dbReference type="eggNOG" id="KOG1253">
    <property type="taxonomic scope" value="Eukaryota"/>
</dbReference>
<keyword evidence="4 7" id="KW-0949">S-adenosyl-L-methionine</keyword>
<accession>C1N1M4</accession>
<feature type="compositionally biased region" description="Low complexity" evidence="8">
    <location>
        <begin position="1"/>
        <end position="18"/>
    </location>
</feature>
<dbReference type="SUPFAM" id="SSF53335">
    <property type="entry name" value="S-adenosyl-L-methionine-dependent methyltransferases"/>
    <property type="match status" value="1"/>
</dbReference>
<dbReference type="GeneID" id="9687024"/>
<keyword evidence="1 7" id="KW-0820">tRNA-binding</keyword>
<dbReference type="Gene3D" id="3.40.50.150">
    <property type="entry name" value="Vaccinia Virus protein VP39"/>
    <property type="match status" value="1"/>
</dbReference>
<evidence type="ECO:0000256" key="5">
    <source>
        <dbReference type="ARBA" id="ARBA00022694"/>
    </source>
</evidence>
<dbReference type="GO" id="GO:0000049">
    <property type="term" value="F:tRNA binding"/>
    <property type="evidence" value="ECO:0007669"/>
    <property type="project" value="UniProtKB-UniRule"/>
</dbReference>